<dbReference type="EMBL" id="BGZK01000173">
    <property type="protein sequence ID" value="GBP25905.1"/>
    <property type="molecule type" value="Genomic_DNA"/>
</dbReference>
<accession>A0A4C1UHL5</accession>
<sequence length="127" mass="14218">MGPNSETTAEPEWKPKQDRRGTMLDDEIASTGLRALKNNLAPPRFKLGPALYIYKFANPIIVLPARAQAPILSLIQTHLSAFTCQLARDLNPDHIADTRFDHPIRSRNCGIRHGHIYRSGCISVDVF</sequence>
<protein>
    <submittedName>
        <fullName evidence="2">Uncharacterized protein</fullName>
    </submittedName>
</protein>
<dbReference type="AlphaFoldDB" id="A0A4C1UHL5"/>
<proteinExistence type="predicted"/>
<feature type="compositionally biased region" description="Basic and acidic residues" evidence="1">
    <location>
        <begin position="11"/>
        <end position="22"/>
    </location>
</feature>
<comment type="caution">
    <text evidence="2">The sequence shown here is derived from an EMBL/GenBank/DDBJ whole genome shotgun (WGS) entry which is preliminary data.</text>
</comment>
<feature type="region of interest" description="Disordered" evidence="1">
    <location>
        <begin position="1"/>
        <end position="22"/>
    </location>
</feature>
<name>A0A4C1UHL5_EUMVA</name>
<gene>
    <name evidence="2" type="ORF">EVAR_81790_1</name>
</gene>
<evidence type="ECO:0000313" key="3">
    <source>
        <dbReference type="Proteomes" id="UP000299102"/>
    </source>
</evidence>
<evidence type="ECO:0000256" key="1">
    <source>
        <dbReference type="SAM" id="MobiDB-lite"/>
    </source>
</evidence>
<evidence type="ECO:0000313" key="2">
    <source>
        <dbReference type="EMBL" id="GBP25905.1"/>
    </source>
</evidence>
<reference evidence="2 3" key="1">
    <citation type="journal article" date="2019" name="Commun. Biol.">
        <title>The bagworm genome reveals a unique fibroin gene that provides high tensile strength.</title>
        <authorList>
            <person name="Kono N."/>
            <person name="Nakamura H."/>
            <person name="Ohtoshi R."/>
            <person name="Tomita M."/>
            <person name="Numata K."/>
            <person name="Arakawa K."/>
        </authorList>
    </citation>
    <scope>NUCLEOTIDE SEQUENCE [LARGE SCALE GENOMIC DNA]</scope>
</reference>
<organism evidence="2 3">
    <name type="scientific">Eumeta variegata</name>
    <name type="common">Bagworm moth</name>
    <name type="synonym">Eumeta japonica</name>
    <dbReference type="NCBI Taxonomy" id="151549"/>
    <lineage>
        <taxon>Eukaryota</taxon>
        <taxon>Metazoa</taxon>
        <taxon>Ecdysozoa</taxon>
        <taxon>Arthropoda</taxon>
        <taxon>Hexapoda</taxon>
        <taxon>Insecta</taxon>
        <taxon>Pterygota</taxon>
        <taxon>Neoptera</taxon>
        <taxon>Endopterygota</taxon>
        <taxon>Lepidoptera</taxon>
        <taxon>Glossata</taxon>
        <taxon>Ditrysia</taxon>
        <taxon>Tineoidea</taxon>
        <taxon>Psychidae</taxon>
        <taxon>Oiketicinae</taxon>
        <taxon>Eumeta</taxon>
    </lineage>
</organism>
<keyword evidence="3" id="KW-1185">Reference proteome</keyword>
<dbReference type="Proteomes" id="UP000299102">
    <property type="component" value="Unassembled WGS sequence"/>
</dbReference>